<dbReference type="EMBL" id="FPAA01000008">
    <property type="protein sequence ID" value="SFS80094.1"/>
    <property type="molecule type" value="Genomic_DNA"/>
</dbReference>
<dbReference type="Proteomes" id="UP000198660">
    <property type="component" value="Unassembled WGS sequence"/>
</dbReference>
<accession>A0A1I6ST39</accession>
<dbReference type="GO" id="GO:0015627">
    <property type="term" value="C:type II protein secretion system complex"/>
    <property type="evidence" value="ECO:0007669"/>
    <property type="project" value="InterPro"/>
</dbReference>
<dbReference type="AlphaFoldDB" id="A0A1I6ST39"/>
<keyword evidence="1" id="KW-0812">Transmembrane</keyword>
<dbReference type="RefSeq" id="WP_091837466.1">
    <property type="nucleotide sequence ID" value="NZ_FPAA01000008.1"/>
</dbReference>
<dbReference type="InterPro" id="IPR045584">
    <property type="entry name" value="Pilin-like"/>
</dbReference>
<reference evidence="3" key="1">
    <citation type="submission" date="2016-10" db="EMBL/GenBank/DDBJ databases">
        <authorList>
            <person name="Varghese N."/>
            <person name="Submissions S."/>
        </authorList>
    </citation>
    <scope>NUCLEOTIDE SEQUENCE [LARGE SCALE GENOMIC DNA]</scope>
    <source>
        <strain evidence="3">DSM 45789</strain>
    </source>
</reference>
<organism evidence="2 3">
    <name type="scientific">Marininema halotolerans</name>
    <dbReference type="NCBI Taxonomy" id="1155944"/>
    <lineage>
        <taxon>Bacteria</taxon>
        <taxon>Bacillati</taxon>
        <taxon>Bacillota</taxon>
        <taxon>Bacilli</taxon>
        <taxon>Bacillales</taxon>
        <taxon>Thermoactinomycetaceae</taxon>
        <taxon>Marininema</taxon>
    </lineage>
</organism>
<dbReference type="SUPFAM" id="SSF54523">
    <property type="entry name" value="Pili subunits"/>
    <property type="match status" value="1"/>
</dbReference>
<dbReference type="GO" id="GO:0005886">
    <property type="term" value="C:plasma membrane"/>
    <property type="evidence" value="ECO:0007669"/>
    <property type="project" value="UniProtKB-SubCell"/>
</dbReference>
<dbReference type="OrthoDB" id="2990208at2"/>
<keyword evidence="1" id="KW-0472">Membrane</keyword>
<evidence type="ECO:0000313" key="3">
    <source>
        <dbReference type="Proteomes" id="UP000198660"/>
    </source>
</evidence>
<gene>
    <name evidence="2" type="ORF">SAMN05444972_10821</name>
</gene>
<protein>
    <submittedName>
        <fullName evidence="2">Tfp pilus assembly protein FimT</fullName>
    </submittedName>
</protein>
<evidence type="ECO:0000256" key="1">
    <source>
        <dbReference type="SAM" id="Phobius"/>
    </source>
</evidence>
<name>A0A1I6ST39_9BACL</name>
<keyword evidence="1" id="KW-1133">Transmembrane helix</keyword>
<proteinExistence type="predicted"/>
<sequence length="150" mass="17140">MAIRKFLREETGWTLVELSLSMMMISFMTLLALPAFVQWGDRLERELFLRGMAADLRFAQVQSRLTEEETVFLLQPSQGVYVVLQDGHLLRREALPTQYKIASNYPHHQVVFRKSGQVRGGTFHLIRGGERVGKIVVQVASGRVRVEVDP</sequence>
<feature type="transmembrane region" description="Helical" evidence="1">
    <location>
        <begin position="20"/>
        <end position="40"/>
    </location>
</feature>
<keyword evidence="3" id="KW-1185">Reference proteome</keyword>
<dbReference type="GO" id="GO:0015628">
    <property type="term" value="P:protein secretion by the type II secretion system"/>
    <property type="evidence" value="ECO:0007669"/>
    <property type="project" value="InterPro"/>
</dbReference>
<evidence type="ECO:0000313" key="2">
    <source>
        <dbReference type="EMBL" id="SFS80094.1"/>
    </source>
</evidence>